<dbReference type="RefSeq" id="WP_301198856.1">
    <property type="nucleotide sequence ID" value="NZ_JAPDPI010000012.1"/>
</dbReference>
<dbReference type="PROSITE" id="PS52016">
    <property type="entry name" value="TONB_DEPENDENT_REC_3"/>
    <property type="match status" value="1"/>
</dbReference>
<dbReference type="InterPro" id="IPR039426">
    <property type="entry name" value="TonB-dep_rcpt-like"/>
</dbReference>
<evidence type="ECO:0000256" key="9">
    <source>
        <dbReference type="RuleBase" id="RU003357"/>
    </source>
</evidence>
<evidence type="ECO:0000313" key="13">
    <source>
        <dbReference type="Proteomes" id="UP001207408"/>
    </source>
</evidence>
<dbReference type="InterPro" id="IPR023996">
    <property type="entry name" value="TonB-dep_OMP_SusC/RagA"/>
</dbReference>
<evidence type="ECO:0000256" key="2">
    <source>
        <dbReference type="ARBA" id="ARBA00022448"/>
    </source>
</evidence>
<dbReference type="InterPro" id="IPR000531">
    <property type="entry name" value="Beta-barrel_TonB"/>
</dbReference>
<comment type="subcellular location">
    <subcellularLocation>
        <location evidence="1 8">Cell outer membrane</location>
        <topology evidence="1 8">Multi-pass membrane protein</topology>
    </subcellularLocation>
</comment>
<proteinExistence type="inferred from homology"/>
<comment type="similarity">
    <text evidence="8 9">Belongs to the TonB-dependent receptor family.</text>
</comment>
<protein>
    <submittedName>
        <fullName evidence="12">TonB-dependent receptor</fullName>
    </submittedName>
</protein>
<dbReference type="Proteomes" id="UP001207408">
    <property type="component" value="Unassembled WGS sequence"/>
</dbReference>
<dbReference type="Pfam" id="PF13715">
    <property type="entry name" value="CarbopepD_reg_2"/>
    <property type="match status" value="1"/>
</dbReference>
<dbReference type="SUPFAM" id="SSF49464">
    <property type="entry name" value="Carboxypeptidase regulatory domain-like"/>
    <property type="match status" value="1"/>
</dbReference>
<evidence type="ECO:0000256" key="6">
    <source>
        <dbReference type="ARBA" id="ARBA00023136"/>
    </source>
</evidence>
<dbReference type="InterPro" id="IPR037066">
    <property type="entry name" value="Plug_dom_sf"/>
</dbReference>
<dbReference type="InterPro" id="IPR036942">
    <property type="entry name" value="Beta-barrel_TonB_sf"/>
</dbReference>
<feature type="domain" description="TonB-dependent receptor plug" evidence="11">
    <location>
        <begin position="151"/>
        <end position="281"/>
    </location>
</feature>
<organism evidence="12 13">
    <name type="scientific">Plebeiibacterium marinum</name>
    <dbReference type="NCBI Taxonomy" id="2992111"/>
    <lineage>
        <taxon>Bacteria</taxon>
        <taxon>Pseudomonadati</taxon>
        <taxon>Bacteroidota</taxon>
        <taxon>Bacteroidia</taxon>
        <taxon>Marinilabiliales</taxon>
        <taxon>Marinilabiliaceae</taxon>
        <taxon>Plebeiibacterium</taxon>
    </lineage>
</organism>
<reference evidence="12" key="1">
    <citation type="submission" date="2022-10" db="EMBL/GenBank/DDBJ databases">
        <authorList>
            <person name="Yu W.X."/>
        </authorList>
    </citation>
    <scope>NUCLEOTIDE SEQUENCE</scope>
    <source>
        <strain evidence="12">D04</strain>
    </source>
</reference>
<gene>
    <name evidence="12" type="ORF">OM074_07580</name>
</gene>
<evidence type="ECO:0000256" key="5">
    <source>
        <dbReference type="ARBA" id="ARBA00023077"/>
    </source>
</evidence>
<evidence type="ECO:0000259" key="10">
    <source>
        <dbReference type="Pfam" id="PF00593"/>
    </source>
</evidence>
<keyword evidence="5 9" id="KW-0798">TonB box</keyword>
<sequence length="1024" mass="111093">MKKNISFSGCNISAKKRASGIMKFMALLFVISMCSIVSAASEKGSLKTDGSSTTTQESKEVRGIVTDESGEAIPGVNVIIKGTTEGTITDINGEYLLSNVPNDAVLLFSFVGMESQEVVVGGKSILNIILKSSAIGLDEIVAIGYGTANRKEVTGSIASVKSDNFADALPMAPDQILQGKVAGVNIVQASGSPGAASTVRIRGSSSISAGNDPLYVVDGVPMQFGSANNSVSLGASGGTTPLSSDVSNPLNIINPSDIESIDILKDASATAIYGSRGANGVIIITTKNKGRSNEFVSYDGFMGISYVPENLPFLSASEYRKFAEDNDLAYPDEGANTNWQDQIFRTAITQNHNLSMAGGSENSNFRASFGYSDEEGVILSSGLTKYTSRLNGMHKALEGKLQIDINMSYSHIDEDKTPISSSIGNEGGNILKDGLRWAPTLPVYNEDGSYYQIGELRINPVSWVEVLDETKTDVFLGNISFGYDIFDFLKYNLDLGVSNEYTNRYTCIPDTHPAGETEGGRASISKFQNSSVIAETNFTFDKDISDHSHITALVGYSYQRFQNENTYTQANQFVSTVTKWNLMQSGTILANTSFKEANRLASYYGRINYKLKNKYLLTFTLRRDGSSKFGGNNKWGTFPSAALAWNIADEEFLTGTQVSNLKLRLGLGVTGNQEIPNYLYMEQLGITGSSTYYLNGSAVPAVLPTNYANEDLQWEETKQTNIGVDFGFFAERISGSIDYYSKRTTDLLLSFSTAAPSVVSTQWANVGEVTNKGIEVNLSGVVVDGSDFTWRTNINFATNKNNVESLSNETFKRDEIRTTNGSGVVANNNNIKIIIPGEPLGTFIGRKFTGLDENGMETYLDGDGDGTADEVVIGHVDPDFTFGFNNNFKYKNFDAAINIRGVVGNDIYNNTEAEFSYPSTAPGVNVLRSALTSGTSMDQTSEFSSRWIQDGSYLRVDNVSIGYTIDVSKIDFIKKARVYVSGKNLLVITNYSGFDPEVNTRSSGIDYLSYPRPRTFMVGASLSF</sequence>
<keyword evidence="4 8" id="KW-0812">Transmembrane</keyword>
<name>A0AAE3MD97_9BACT</name>
<evidence type="ECO:0000259" key="11">
    <source>
        <dbReference type="Pfam" id="PF07715"/>
    </source>
</evidence>
<keyword evidence="13" id="KW-1185">Reference proteome</keyword>
<evidence type="ECO:0000256" key="1">
    <source>
        <dbReference type="ARBA" id="ARBA00004571"/>
    </source>
</evidence>
<dbReference type="InterPro" id="IPR008969">
    <property type="entry name" value="CarboxyPept-like_regulatory"/>
</dbReference>
<dbReference type="AlphaFoldDB" id="A0AAE3MD97"/>
<keyword evidence="7 8" id="KW-0998">Cell outer membrane</keyword>
<dbReference type="Pfam" id="PF07715">
    <property type="entry name" value="Plug"/>
    <property type="match status" value="1"/>
</dbReference>
<keyword evidence="6 8" id="KW-0472">Membrane</keyword>
<keyword evidence="2 8" id="KW-0813">Transport</keyword>
<dbReference type="InterPro" id="IPR012910">
    <property type="entry name" value="Plug_dom"/>
</dbReference>
<dbReference type="Gene3D" id="2.170.130.10">
    <property type="entry name" value="TonB-dependent receptor, plug domain"/>
    <property type="match status" value="1"/>
</dbReference>
<dbReference type="NCBIfam" id="TIGR04056">
    <property type="entry name" value="OMP_RagA_SusC"/>
    <property type="match status" value="1"/>
</dbReference>
<dbReference type="Gene3D" id="2.60.40.1120">
    <property type="entry name" value="Carboxypeptidase-like, regulatory domain"/>
    <property type="match status" value="1"/>
</dbReference>
<evidence type="ECO:0000313" key="12">
    <source>
        <dbReference type="EMBL" id="MCW3805485.1"/>
    </source>
</evidence>
<dbReference type="FunFam" id="2.60.40.1120:FF:000003">
    <property type="entry name" value="Outer membrane protein Omp121"/>
    <property type="match status" value="1"/>
</dbReference>
<evidence type="ECO:0000256" key="8">
    <source>
        <dbReference type="PROSITE-ProRule" id="PRU01360"/>
    </source>
</evidence>
<comment type="caution">
    <text evidence="12">The sequence shown here is derived from an EMBL/GenBank/DDBJ whole genome shotgun (WGS) entry which is preliminary data.</text>
</comment>
<dbReference type="Pfam" id="PF00593">
    <property type="entry name" value="TonB_dep_Rec_b-barrel"/>
    <property type="match status" value="1"/>
</dbReference>
<dbReference type="SUPFAM" id="SSF56935">
    <property type="entry name" value="Porins"/>
    <property type="match status" value="1"/>
</dbReference>
<evidence type="ECO:0000256" key="4">
    <source>
        <dbReference type="ARBA" id="ARBA00022692"/>
    </source>
</evidence>
<dbReference type="InterPro" id="IPR023997">
    <property type="entry name" value="TonB-dep_OMP_SusC/RagA_CS"/>
</dbReference>
<dbReference type="Gene3D" id="2.40.170.20">
    <property type="entry name" value="TonB-dependent receptor, beta-barrel domain"/>
    <property type="match status" value="1"/>
</dbReference>
<dbReference type="NCBIfam" id="TIGR04057">
    <property type="entry name" value="SusC_RagA_signa"/>
    <property type="match status" value="1"/>
</dbReference>
<dbReference type="EMBL" id="JAPDPI010000012">
    <property type="protein sequence ID" value="MCW3805485.1"/>
    <property type="molecule type" value="Genomic_DNA"/>
</dbReference>
<keyword evidence="3 8" id="KW-1134">Transmembrane beta strand</keyword>
<evidence type="ECO:0000256" key="3">
    <source>
        <dbReference type="ARBA" id="ARBA00022452"/>
    </source>
</evidence>
<evidence type="ECO:0000256" key="7">
    <source>
        <dbReference type="ARBA" id="ARBA00023237"/>
    </source>
</evidence>
<accession>A0AAE3MD97</accession>
<dbReference type="GO" id="GO:0009279">
    <property type="term" value="C:cell outer membrane"/>
    <property type="evidence" value="ECO:0007669"/>
    <property type="project" value="UniProtKB-SubCell"/>
</dbReference>
<keyword evidence="12" id="KW-0675">Receptor</keyword>
<feature type="domain" description="TonB-dependent receptor-like beta-barrel" evidence="10">
    <location>
        <begin position="468"/>
        <end position="985"/>
    </location>
</feature>